<dbReference type="Proteomes" id="UP000289792">
    <property type="component" value="Unassembled WGS sequence"/>
</dbReference>
<dbReference type="AlphaFoldDB" id="A0A4V1LMP3"/>
<reference evidence="2 3" key="1">
    <citation type="submission" date="2019-01" db="EMBL/GenBank/DDBJ databases">
        <title>Genome sequence of the Antarctic species Gelidibacter gilvus ACAM 158(T).</title>
        <authorList>
            <person name="Bowman J.P."/>
        </authorList>
    </citation>
    <scope>NUCLEOTIDE SEQUENCE [LARGE SCALE GENOMIC DNA]</scope>
    <source>
        <strain evidence="2 3">IC158</strain>
    </source>
</reference>
<dbReference type="RefSeq" id="WP_129018175.1">
    <property type="nucleotide sequence ID" value="NZ_SDDZ01000009.1"/>
</dbReference>
<evidence type="ECO:0000313" key="2">
    <source>
        <dbReference type="EMBL" id="RXJ45973.1"/>
    </source>
</evidence>
<protein>
    <recommendedName>
        <fullName evidence="4">DUF4258 domain-containing protein</fullName>
    </recommendedName>
</protein>
<keyword evidence="3" id="KW-1185">Reference proteome</keyword>
<keyword evidence="1" id="KW-0812">Transmembrane</keyword>
<keyword evidence="1" id="KW-0472">Membrane</keyword>
<name>A0A4V1LMP3_9FLAO</name>
<keyword evidence="1" id="KW-1133">Transmembrane helix</keyword>
<proteinExistence type="predicted"/>
<organism evidence="2 3">
    <name type="scientific">Gelidibacter gilvus</name>
    <dbReference type="NCBI Taxonomy" id="59602"/>
    <lineage>
        <taxon>Bacteria</taxon>
        <taxon>Pseudomonadati</taxon>
        <taxon>Bacteroidota</taxon>
        <taxon>Flavobacteriia</taxon>
        <taxon>Flavobacteriales</taxon>
        <taxon>Flavobacteriaceae</taxon>
        <taxon>Gelidibacter</taxon>
    </lineage>
</organism>
<sequence length="125" mass="14360">MKFIHRVGYYMGGFSIGLIILFFFLSGKKTSCAYSPNARTTKNISLKKKDFSEDAQFAMRSFEMDTIVVSDMIKHGNVNFSESDTKNKTCKTYIITNSYKEQKFKMQVKNCDSLVTVESIVPYKK</sequence>
<dbReference type="OrthoDB" id="1466970at2"/>
<accession>A0A4V1LMP3</accession>
<dbReference type="EMBL" id="SDDZ01000009">
    <property type="protein sequence ID" value="RXJ45973.1"/>
    <property type="molecule type" value="Genomic_DNA"/>
</dbReference>
<feature type="transmembrane region" description="Helical" evidence="1">
    <location>
        <begin position="7"/>
        <end position="25"/>
    </location>
</feature>
<comment type="caution">
    <text evidence="2">The sequence shown here is derived from an EMBL/GenBank/DDBJ whole genome shotgun (WGS) entry which is preliminary data.</text>
</comment>
<evidence type="ECO:0008006" key="4">
    <source>
        <dbReference type="Google" id="ProtNLM"/>
    </source>
</evidence>
<evidence type="ECO:0000313" key="3">
    <source>
        <dbReference type="Proteomes" id="UP000289792"/>
    </source>
</evidence>
<evidence type="ECO:0000256" key="1">
    <source>
        <dbReference type="SAM" id="Phobius"/>
    </source>
</evidence>
<gene>
    <name evidence="2" type="ORF">ESZ48_14260</name>
</gene>